<accession>A0A7S3C5H4</accession>
<organism evidence="1">
    <name type="scientific">Haptolina ericina</name>
    <dbReference type="NCBI Taxonomy" id="156174"/>
    <lineage>
        <taxon>Eukaryota</taxon>
        <taxon>Haptista</taxon>
        <taxon>Haptophyta</taxon>
        <taxon>Prymnesiophyceae</taxon>
        <taxon>Prymnesiales</taxon>
        <taxon>Prymnesiaceae</taxon>
        <taxon>Haptolina</taxon>
    </lineage>
</organism>
<sequence>MCVCDARLTNSYEDREGADVERADVECAKMYVQRESHALKCSASGGAYGCTARSLRARYITACGAPSAAASASGDRHGAFLLTPPDRPCNSSRLIYHERHPD</sequence>
<evidence type="ECO:0000313" key="1">
    <source>
        <dbReference type="EMBL" id="CAE0154731.1"/>
    </source>
</evidence>
<dbReference type="AlphaFoldDB" id="A0A7S3C5H4"/>
<reference evidence="1" key="1">
    <citation type="submission" date="2021-01" db="EMBL/GenBank/DDBJ databases">
        <authorList>
            <person name="Corre E."/>
            <person name="Pelletier E."/>
            <person name="Niang G."/>
            <person name="Scheremetjew M."/>
            <person name="Finn R."/>
            <person name="Kale V."/>
            <person name="Holt S."/>
            <person name="Cochrane G."/>
            <person name="Meng A."/>
            <person name="Brown T."/>
            <person name="Cohen L."/>
        </authorList>
    </citation>
    <scope>NUCLEOTIDE SEQUENCE</scope>
    <source>
        <strain evidence="1">CCMP281</strain>
    </source>
</reference>
<dbReference type="EMBL" id="HBHX01073488">
    <property type="protein sequence ID" value="CAE0154731.1"/>
    <property type="molecule type" value="Transcribed_RNA"/>
</dbReference>
<protein>
    <submittedName>
        <fullName evidence="1">Uncharacterized protein</fullName>
    </submittedName>
</protein>
<name>A0A7S3C5H4_9EUKA</name>
<proteinExistence type="predicted"/>
<gene>
    <name evidence="1" type="ORF">HERI1096_LOCUS40691</name>
</gene>